<dbReference type="OrthoDB" id="1928at2759"/>
<evidence type="ECO:0000256" key="1">
    <source>
        <dbReference type="ARBA" id="ARBA00010231"/>
    </source>
</evidence>
<dbReference type="EMBL" id="AWWV01010923">
    <property type="protein sequence ID" value="OMO75955.1"/>
    <property type="molecule type" value="Genomic_DNA"/>
</dbReference>
<name>A0A1R3I034_COCAP</name>
<dbReference type="InterPro" id="IPR016055">
    <property type="entry name" value="A-D-PHexomutase_a/b/a-I/II/III"/>
</dbReference>
<evidence type="ECO:0000259" key="3">
    <source>
        <dbReference type="Pfam" id="PF02878"/>
    </source>
</evidence>
<keyword evidence="5" id="KW-1185">Reference proteome</keyword>
<dbReference type="SUPFAM" id="SSF53738">
    <property type="entry name" value="Phosphoglucomutase, first 3 domains"/>
    <property type="match status" value="1"/>
</dbReference>
<sequence>MTRISLLVYHFSLFGILAALRSLKTQSVVGLMITASQNKVTANGVKIVDPSGGMHSQYGNLLLINLPMPQLMKLLLGVTPFSSPLCASPFISFGENMERIQPFSTSAAGAAINVKV</sequence>
<dbReference type="Gene3D" id="3.40.120.10">
    <property type="entry name" value="Alpha-D-Glucose-1,6-Bisphosphate, subunit A, domain 3"/>
    <property type="match status" value="1"/>
</dbReference>
<evidence type="ECO:0000313" key="4">
    <source>
        <dbReference type="EMBL" id="OMO75955.1"/>
    </source>
</evidence>
<dbReference type="InterPro" id="IPR005844">
    <property type="entry name" value="A-D-PHexomutase_a/b/a-I"/>
</dbReference>
<dbReference type="GO" id="GO:0005975">
    <property type="term" value="P:carbohydrate metabolic process"/>
    <property type="evidence" value="ECO:0007669"/>
    <property type="project" value="InterPro"/>
</dbReference>
<feature type="domain" description="Alpha-D-phosphohexomutase alpha/beta/alpha" evidence="3">
    <location>
        <begin position="25"/>
        <end position="55"/>
    </location>
</feature>
<dbReference type="GO" id="GO:0006048">
    <property type="term" value="P:UDP-N-acetylglucosamine biosynthetic process"/>
    <property type="evidence" value="ECO:0007669"/>
    <property type="project" value="TreeGrafter"/>
</dbReference>
<dbReference type="PANTHER" id="PTHR45955:SF1">
    <property type="entry name" value="PHOSPHOACETYLGLUCOSAMINE MUTASE"/>
    <property type="match status" value="1"/>
</dbReference>
<gene>
    <name evidence="4" type="ORF">CCACVL1_15962</name>
</gene>
<evidence type="ECO:0000313" key="5">
    <source>
        <dbReference type="Proteomes" id="UP000188268"/>
    </source>
</evidence>
<comment type="caution">
    <text evidence="4">The sequence shown here is derived from an EMBL/GenBank/DDBJ whole genome shotgun (WGS) entry which is preliminary data.</text>
</comment>
<proteinExistence type="inferred from homology"/>
<dbReference type="PANTHER" id="PTHR45955">
    <property type="entry name" value="PHOSPHOACETYLGLUCOSAMINE MUTASE"/>
    <property type="match status" value="1"/>
</dbReference>
<keyword evidence="2" id="KW-0732">Signal</keyword>
<dbReference type="Gramene" id="OMO75955">
    <property type="protein sequence ID" value="OMO75955"/>
    <property type="gene ID" value="CCACVL1_15962"/>
</dbReference>
<dbReference type="STRING" id="210143.A0A1R3I034"/>
<comment type="similarity">
    <text evidence="1">Belongs to the phosphohexose mutase family.</text>
</comment>
<accession>A0A1R3I034</accession>
<dbReference type="GO" id="GO:0004610">
    <property type="term" value="F:phosphoacetylglucosamine mutase activity"/>
    <property type="evidence" value="ECO:0007669"/>
    <property type="project" value="TreeGrafter"/>
</dbReference>
<evidence type="ECO:0000256" key="2">
    <source>
        <dbReference type="SAM" id="SignalP"/>
    </source>
</evidence>
<organism evidence="4 5">
    <name type="scientific">Corchorus capsularis</name>
    <name type="common">Jute</name>
    <dbReference type="NCBI Taxonomy" id="210143"/>
    <lineage>
        <taxon>Eukaryota</taxon>
        <taxon>Viridiplantae</taxon>
        <taxon>Streptophyta</taxon>
        <taxon>Embryophyta</taxon>
        <taxon>Tracheophyta</taxon>
        <taxon>Spermatophyta</taxon>
        <taxon>Magnoliopsida</taxon>
        <taxon>eudicotyledons</taxon>
        <taxon>Gunneridae</taxon>
        <taxon>Pentapetalae</taxon>
        <taxon>rosids</taxon>
        <taxon>malvids</taxon>
        <taxon>Malvales</taxon>
        <taxon>Malvaceae</taxon>
        <taxon>Grewioideae</taxon>
        <taxon>Apeibeae</taxon>
        <taxon>Corchorus</taxon>
    </lineage>
</organism>
<dbReference type="Pfam" id="PF02878">
    <property type="entry name" value="PGM_PMM_I"/>
    <property type="match status" value="1"/>
</dbReference>
<dbReference type="Proteomes" id="UP000188268">
    <property type="component" value="Unassembled WGS sequence"/>
</dbReference>
<dbReference type="AlphaFoldDB" id="A0A1R3I034"/>
<feature type="chain" id="PRO_5013317573" description="Alpha-D-phosphohexomutase alpha/beta/alpha domain-containing protein" evidence="2">
    <location>
        <begin position="20"/>
        <end position="116"/>
    </location>
</feature>
<protein>
    <recommendedName>
        <fullName evidence="3">Alpha-D-phosphohexomutase alpha/beta/alpha domain-containing protein</fullName>
    </recommendedName>
</protein>
<feature type="signal peptide" evidence="2">
    <location>
        <begin position="1"/>
        <end position="19"/>
    </location>
</feature>
<reference evidence="4 5" key="1">
    <citation type="submission" date="2013-09" db="EMBL/GenBank/DDBJ databases">
        <title>Corchorus capsularis genome sequencing.</title>
        <authorList>
            <person name="Alam M."/>
            <person name="Haque M.S."/>
            <person name="Islam M.S."/>
            <person name="Emdad E.M."/>
            <person name="Islam M.M."/>
            <person name="Ahmed B."/>
            <person name="Halim A."/>
            <person name="Hossen Q.M.M."/>
            <person name="Hossain M.Z."/>
            <person name="Ahmed R."/>
            <person name="Khan M.M."/>
            <person name="Islam R."/>
            <person name="Rashid M.M."/>
            <person name="Khan S.A."/>
            <person name="Rahman M.S."/>
            <person name="Alam M."/>
        </authorList>
    </citation>
    <scope>NUCLEOTIDE SEQUENCE [LARGE SCALE GENOMIC DNA]</scope>
    <source>
        <strain evidence="5">cv. CVL-1</strain>
        <tissue evidence="4">Whole seedling</tissue>
    </source>
</reference>